<accession>A0A6M0R7V2</accession>
<dbReference type="EMBL" id="SXDP01000001">
    <property type="protein sequence ID" value="NEZ45770.1"/>
    <property type="molecule type" value="Genomic_DNA"/>
</dbReference>
<evidence type="ECO:0000313" key="5">
    <source>
        <dbReference type="EMBL" id="NEZ45770.1"/>
    </source>
</evidence>
<dbReference type="AlphaFoldDB" id="A0A6M0R7V2"/>
<evidence type="ECO:0000256" key="2">
    <source>
        <dbReference type="PROSITE-ProRule" id="PRU00284"/>
    </source>
</evidence>
<keyword evidence="1 2" id="KW-0807">Transducer</keyword>
<dbReference type="PROSITE" id="PS50111">
    <property type="entry name" value="CHEMOTAXIS_TRANSDUC_2"/>
    <property type="match status" value="1"/>
</dbReference>
<sequence length="383" mass="41862">MILLNQLDSLKALAEVEANIIQGGIIFGIIEKDTITWVKSSDSLNIQLLKVGNKLSSNSTTLVAMRNREVLSQDIERSVYGIRLTVTSIPIVDEEDNVVGAFAMAIPKLHSIGKSFNIFAPMLGEMFQEGAFLFATDLEKVALVRSSKKFNVSTIQIGDELKEEFITTQVIKTGKPKVEHIRTLEYGVPVMVSAYPLFDEEDSNRVIGSFCIIMPQELAGKLRILSDNLEDNLAEISSTIEELAASASEIHTNEQNLNNGINEITVVTEEINEISSFIKKIADETKMLGFNASIEAARAGETGKGFGVVAKEIGRLSEKAKSTVPRITKLTDNIKVKVDEVSKKSQSSLSSSEEQAAASEEITASIEEITSMSEELNTIAQQL</sequence>
<dbReference type="Gene3D" id="1.10.287.950">
    <property type="entry name" value="Methyl-accepting chemotaxis protein"/>
    <property type="match status" value="1"/>
</dbReference>
<dbReference type="Pfam" id="PF00015">
    <property type="entry name" value="MCPsignal"/>
    <property type="match status" value="1"/>
</dbReference>
<evidence type="ECO:0000256" key="1">
    <source>
        <dbReference type="ARBA" id="ARBA00023224"/>
    </source>
</evidence>
<dbReference type="PANTHER" id="PTHR32089">
    <property type="entry name" value="METHYL-ACCEPTING CHEMOTAXIS PROTEIN MCPB"/>
    <property type="match status" value="1"/>
</dbReference>
<feature type="compositionally biased region" description="Low complexity" evidence="3">
    <location>
        <begin position="344"/>
        <end position="363"/>
    </location>
</feature>
<evidence type="ECO:0000259" key="4">
    <source>
        <dbReference type="PROSITE" id="PS50111"/>
    </source>
</evidence>
<name>A0A6M0R7V2_9CLOT</name>
<reference evidence="5 6" key="1">
    <citation type="submission" date="2019-04" db="EMBL/GenBank/DDBJ databases">
        <title>Genome sequencing of Clostridium botulinum Groups I-IV and Clostridium butyricum.</title>
        <authorList>
            <person name="Brunt J."/>
            <person name="Van Vliet A.H.M."/>
            <person name="Stringer S.C."/>
            <person name="Carter A.T."/>
            <person name="Peck M.W."/>
        </authorList>
    </citation>
    <scope>NUCLEOTIDE SEQUENCE [LARGE SCALE GENOMIC DNA]</scope>
    <source>
        <strain evidence="5 6">IFR 18/094</strain>
    </source>
</reference>
<dbReference type="PANTHER" id="PTHR32089:SF112">
    <property type="entry name" value="LYSOZYME-LIKE PROTEIN-RELATED"/>
    <property type="match status" value="1"/>
</dbReference>
<keyword evidence="6" id="KW-1185">Reference proteome</keyword>
<evidence type="ECO:0000256" key="3">
    <source>
        <dbReference type="SAM" id="MobiDB-lite"/>
    </source>
</evidence>
<organism evidence="5 6">
    <name type="scientific">Clostridium niameyense</name>
    <dbReference type="NCBI Taxonomy" id="1622073"/>
    <lineage>
        <taxon>Bacteria</taxon>
        <taxon>Bacillati</taxon>
        <taxon>Bacillota</taxon>
        <taxon>Clostridia</taxon>
        <taxon>Eubacteriales</taxon>
        <taxon>Clostridiaceae</taxon>
        <taxon>Clostridium</taxon>
    </lineage>
</organism>
<dbReference type="InterPro" id="IPR004089">
    <property type="entry name" value="MCPsignal_dom"/>
</dbReference>
<gene>
    <name evidence="5" type="ORF">FDF74_00935</name>
</gene>
<evidence type="ECO:0000313" key="6">
    <source>
        <dbReference type="Proteomes" id="UP000473885"/>
    </source>
</evidence>
<dbReference type="GO" id="GO:0016020">
    <property type="term" value="C:membrane"/>
    <property type="evidence" value="ECO:0007669"/>
    <property type="project" value="InterPro"/>
</dbReference>
<proteinExistence type="predicted"/>
<comment type="caution">
    <text evidence="5">The sequence shown here is derived from an EMBL/GenBank/DDBJ whole genome shotgun (WGS) entry which is preliminary data.</text>
</comment>
<dbReference type="SUPFAM" id="SSF58104">
    <property type="entry name" value="Methyl-accepting chemotaxis protein (MCP) signaling domain"/>
    <property type="match status" value="1"/>
</dbReference>
<feature type="domain" description="Methyl-accepting transducer" evidence="4">
    <location>
        <begin position="231"/>
        <end position="383"/>
    </location>
</feature>
<dbReference type="Proteomes" id="UP000473885">
    <property type="component" value="Unassembled WGS sequence"/>
</dbReference>
<dbReference type="RefSeq" id="WP_163248173.1">
    <property type="nucleotide sequence ID" value="NZ_SXDP01000001.1"/>
</dbReference>
<dbReference type="SMART" id="SM00283">
    <property type="entry name" value="MA"/>
    <property type="match status" value="1"/>
</dbReference>
<protein>
    <submittedName>
        <fullName evidence="5">Methyl-accepting chemotaxis protein</fullName>
    </submittedName>
</protein>
<dbReference type="GO" id="GO:0007165">
    <property type="term" value="P:signal transduction"/>
    <property type="evidence" value="ECO:0007669"/>
    <property type="project" value="UniProtKB-KW"/>
</dbReference>
<feature type="region of interest" description="Disordered" evidence="3">
    <location>
        <begin position="343"/>
        <end position="363"/>
    </location>
</feature>